<accession>A0A9P5SVF0</accession>
<gene>
    <name evidence="1" type="ORF">BG006_009123</name>
</gene>
<sequence length="128" mass="14339">MVTVDSRQSAIVNESREVITLESSLIESCPSTLPYKPFTQLTARLPGKGRSKIENWLRGQRRNVKYRCQFLYNNRAVASLREKCALPATAVGYVYVVITDSSTPVLLHDDSHIVAGPVLRFNGSRQDD</sequence>
<proteinExistence type="predicted"/>
<organism evidence="1 2">
    <name type="scientific">Podila minutissima</name>
    <dbReference type="NCBI Taxonomy" id="64525"/>
    <lineage>
        <taxon>Eukaryota</taxon>
        <taxon>Fungi</taxon>
        <taxon>Fungi incertae sedis</taxon>
        <taxon>Mucoromycota</taxon>
        <taxon>Mortierellomycotina</taxon>
        <taxon>Mortierellomycetes</taxon>
        <taxon>Mortierellales</taxon>
        <taxon>Mortierellaceae</taxon>
        <taxon>Podila</taxon>
    </lineage>
</organism>
<reference evidence="1" key="1">
    <citation type="journal article" date="2020" name="Fungal Divers.">
        <title>Resolving the Mortierellaceae phylogeny through synthesis of multi-gene phylogenetics and phylogenomics.</title>
        <authorList>
            <person name="Vandepol N."/>
            <person name="Liber J."/>
            <person name="Desiro A."/>
            <person name="Na H."/>
            <person name="Kennedy M."/>
            <person name="Barry K."/>
            <person name="Grigoriev I.V."/>
            <person name="Miller A.N."/>
            <person name="O'Donnell K."/>
            <person name="Stajich J.E."/>
            <person name="Bonito G."/>
        </authorList>
    </citation>
    <scope>NUCLEOTIDE SEQUENCE</scope>
    <source>
        <strain evidence="1">NVP1</strain>
    </source>
</reference>
<comment type="caution">
    <text evidence="1">The sequence shown here is derived from an EMBL/GenBank/DDBJ whole genome shotgun (WGS) entry which is preliminary data.</text>
</comment>
<dbReference type="EMBL" id="JAAAUY010000065">
    <property type="protein sequence ID" value="KAF9336276.1"/>
    <property type="molecule type" value="Genomic_DNA"/>
</dbReference>
<keyword evidence="2" id="KW-1185">Reference proteome</keyword>
<name>A0A9P5SVF0_9FUNG</name>
<dbReference type="Proteomes" id="UP000696485">
    <property type="component" value="Unassembled WGS sequence"/>
</dbReference>
<protein>
    <submittedName>
        <fullName evidence="1">Uncharacterized protein</fullName>
    </submittedName>
</protein>
<evidence type="ECO:0000313" key="1">
    <source>
        <dbReference type="EMBL" id="KAF9336276.1"/>
    </source>
</evidence>
<evidence type="ECO:0000313" key="2">
    <source>
        <dbReference type="Proteomes" id="UP000696485"/>
    </source>
</evidence>
<dbReference type="AlphaFoldDB" id="A0A9P5SVF0"/>